<evidence type="ECO:0000313" key="2">
    <source>
        <dbReference type="Proteomes" id="UP001159363"/>
    </source>
</evidence>
<dbReference type="EMBL" id="JARBHB010000005">
    <property type="protein sequence ID" value="KAJ8884435.1"/>
    <property type="molecule type" value="Genomic_DNA"/>
</dbReference>
<protein>
    <submittedName>
        <fullName evidence="1">Uncharacterized protein</fullName>
    </submittedName>
</protein>
<organism evidence="1 2">
    <name type="scientific">Dryococelus australis</name>
    <dbReference type="NCBI Taxonomy" id="614101"/>
    <lineage>
        <taxon>Eukaryota</taxon>
        <taxon>Metazoa</taxon>
        <taxon>Ecdysozoa</taxon>
        <taxon>Arthropoda</taxon>
        <taxon>Hexapoda</taxon>
        <taxon>Insecta</taxon>
        <taxon>Pterygota</taxon>
        <taxon>Neoptera</taxon>
        <taxon>Polyneoptera</taxon>
        <taxon>Phasmatodea</taxon>
        <taxon>Verophasmatodea</taxon>
        <taxon>Anareolatae</taxon>
        <taxon>Phasmatidae</taxon>
        <taxon>Eurycanthinae</taxon>
        <taxon>Dryococelus</taxon>
    </lineage>
</organism>
<reference evidence="1 2" key="1">
    <citation type="submission" date="2023-02" db="EMBL/GenBank/DDBJ databases">
        <title>LHISI_Scaffold_Assembly.</title>
        <authorList>
            <person name="Stuart O.P."/>
            <person name="Cleave R."/>
            <person name="Magrath M.J.L."/>
            <person name="Mikheyev A.S."/>
        </authorList>
    </citation>
    <scope>NUCLEOTIDE SEQUENCE [LARGE SCALE GENOMIC DNA]</scope>
    <source>
        <strain evidence="1">Daus_M_001</strain>
        <tissue evidence="1">Leg muscle</tissue>
    </source>
</reference>
<gene>
    <name evidence="1" type="ORF">PR048_016292</name>
</gene>
<feature type="non-terminal residue" evidence="1">
    <location>
        <position position="125"/>
    </location>
</feature>
<proteinExistence type="predicted"/>
<evidence type="ECO:0000313" key="1">
    <source>
        <dbReference type="EMBL" id="KAJ8884435.1"/>
    </source>
</evidence>
<name>A0ABQ9HJI1_9NEOP</name>
<comment type="caution">
    <text evidence="1">The sequence shown here is derived from an EMBL/GenBank/DDBJ whole genome shotgun (WGS) entry which is preliminary data.</text>
</comment>
<accession>A0ABQ9HJI1</accession>
<dbReference type="Proteomes" id="UP001159363">
    <property type="component" value="Chromosome 4"/>
</dbReference>
<keyword evidence="2" id="KW-1185">Reference proteome</keyword>
<sequence>MFQYRSNSHFVSDVSVMKIVLREDFVAFSSVKDLCGEYTPGKILELCGDLGFEMTDSRSGLRWSCEHEWLLEGCLKRDFKNCIQKRPHRLNLILGNHLFLCLQSETYLELLKRQQICSDLTIKNK</sequence>